<dbReference type="RefSeq" id="WP_168058621.1">
    <property type="nucleotide sequence ID" value="NZ_VTOW01000001.1"/>
</dbReference>
<feature type="domain" description="HD-GYP" evidence="1">
    <location>
        <begin position="87"/>
        <end position="282"/>
    </location>
</feature>
<gene>
    <name evidence="2" type="ORF">MNODULE_06395</name>
</gene>
<evidence type="ECO:0000259" key="1">
    <source>
        <dbReference type="PROSITE" id="PS51832"/>
    </source>
</evidence>
<organism evidence="2 3">
    <name type="scientific">Candidatus Manganitrophus noduliformans</name>
    <dbReference type="NCBI Taxonomy" id="2606439"/>
    <lineage>
        <taxon>Bacteria</taxon>
        <taxon>Pseudomonadati</taxon>
        <taxon>Nitrospirota</taxon>
        <taxon>Nitrospiria</taxon>
        <taxon>Candidatus Troglogloeales</taxon>
        <taxon>Candidatus Manganitrophaceae</taxon>
        <taxon>Candidatus Manganitrophus</taxon>
    </lineage>
</organism>
<accession>A0A7X6DN83</accession>
<dbReference type="SUPFAM" id="SSF109604">
    <property type="entry name" value="HD-domain/PDEase-like"/>
    <property type="match status" value="1"/>
</dbReference>
<comment type="caution">
    <text evidence="2">The sequence shown here is derived from an EMBL/GenBank/DDBJ whole genome shotgun (WGS) entry which is preliminary data.</text>
</comment>
<evidence type="ECO:0000313" key="2">
    <source>
        <dbReference type="EMBL" id="NKE70366.1"/>
    </source>
</evidence>
<dbReference type="CDD" id="cd00077">
    <property type="entry name" value="HDc"/>
    <property type="match status" value="1"/>
</dbReference>
<name>A0A7X6DN83_9BACT</name>
<proteinExistence type="predicted"/>
<dbReference type="InterPro" id="IPR037522">
    <property type="entry name" value="HD_GYP_dom"/>
</dbReference>
<dbReference type="PANTHER" id="PTHR45228">
    <property type="entry name" value="CYCLIC DI-GMP PHOSPHODIESTERASE TM_0186-RELATED"/>
    <property type="match status" value="1"/>
</dbReference>
<protein>
    <submittedName>
        <fullName evidence="2">HD-GYP domain-containing protein</fullName>
    </submittedName>
</protein>
<dbReference type="InterPro" id="IPR003607">
    <property type="entry name" value="HD/PDEase_dom"/>
</dbReference>
<keyword evidence="3" id="KW-1185">Reference proteome</keyword>
<dbReference type="Proteomes" id="UP000534783">
    <property type="component" value="Unassembled WGS sequence"/>
</dbReference>
<dbReference type="PROSITE" id="PS51832">
    <property type="entry name" value="HD_GYP"/>
    <property type="match status" value="1"/>
</dbReference>
<dbReference type="SMART" id="SM00471">
    <property type="entry name" value="HDc"/>
    <property type="match status" value="1"/>
</dbReference>
<sequence>MMDFIPSQRPGESRELSSVDRDLERYLREEFGYSGTQLAYVLRDLKILLKREKLKTRELETAYQQMLRYAEDLRKSYLHERRQREQLIQSQRATAITLAKAIEKRDRYTGGHTDRVTEYAKLTAKLLDWPEERLAVLELAGHLHDVGKIGVPDAVLNKPGKLTVEEFEMMKAHPEIGEQIIRGIDFLEALVPYVLYHHERYDGKGYPKGLSGEAIPIEGRLLAVSDTFDAMTSSRPYRKQLDPERAIEEIKRCSGTQFDPNIVVVFLEIWRAGLLDPILLGTSPLPPDPAS</sequence>
<dbReference type="Pfam" id="PF13487">
    <property type="entry name" value="HD_5"/>
    <property type="match status" value="1"/>
</dbReference>
<dbReference type="InterPro" id="IPR052020">
    <property type="entry name" value="Cyclic_di-GMP/3'3'-cGAMP_PDE"/>
</dbReference>
<dbReference type="AlphaFoldDB" id="A0A7X6DN83"/>
<dbReference type="Gene3D" id="1.10.3210.10">
    <property type="entry name" value="Hypothetical protein af1432"/>
    <property type="match status" value="1"/>
</dbReference>
<dbReference type="EMBL" id="VTOW01000001">
    <property type="protein sequence ID" value="NKE70366.1"/>
    <property type="molecule type" value="Genomic_DNA"/>
</dbReference>
<reference evidence="2 3" key="1">
    <citation type="journal article" date="2020" name="Nature">
        <title>Bacterial chemolithoautotrophy via manganese oxidation.</title>
        <authorList>
            <person name="Yu H."/>
            <person name="Leadbetter J.R."/>
        </authorList>
    </citation>
    <scope>NUCLEOTIDE SEQUENCE [LARGE SCALE GENOMIC DNA]</scope>
    <source>
        <strain evidence="2 3">Mn-1</strain>
    </source>
</reference>
<evidence type="ECO:0000313" key="3">
    <source>
        <dbReference type="Proteomes" id="UP000534783"/>
    </source>
</evidence>